<dbReference type="Proteomes" id="UP001321473">
    <property type="component" value="Unassembled WGS sequence"/>
</dbReference>
<organism evidence="1 2">
    <name type="scientific">Amblyomma americanum</name>
    <name type="common">Lone star tick</name>
    <dbReference type="NCBI Taxonomy" id="6943"/>
    <lineage>
        <taxon>Eukaryota</taxon>
        <taxon>Metazoa</taxon>
        <taxon>Ecdysozoa</taxon>
        <taxon>Arthropoda</taxon>
        <taxon>Chelicerata</taxon>
        <taxon>Arachnida</taxon>
        <taxon>Acari</taxon>
        <taxon>Parasitiformes</taxon>
        <taxon>Ixodida</taxon>
        <taxon>Ixodoidea</taxon>
        <taxon>Ixodidae</taxon>
        <taxon>Amblyomminae</taxon>
        <taxon>Amblyomma</taxon>
    </lineage>
</organism>
<comment type="caution">
    <text evidence="1">The sequence shown here is derived from an EMBL/GenBank/DDBJ whole genome shotgun (WGS) entry which is preliminary data.</text>
</comment>
<sequence length="104" mass="12350">MEKNVHVIDFRSGEVKIRYHLDKPEPNETQYFRKQEGPVKNKLNVVLKFYEEHISIWSDEGFQAVVSTVFRTPRCLAIYEYVVDELIMSKHSYCVHSQKMQLLS</sequence>
<keyword evidence="2" id="KW-1185">Reference proteome</keyword>
<reference evidence="1 2" key="1">
    <citation type="journal article" date="2023" name="Arcadia Sci">
        <title>De novo assembly of a long-read Amblyomma americanum tick genome.</title>
        <authorList>
            <person name="Chou S."/>
            <person name="Poskanzer K.E."/>
            <person name="Rollins M."/>
            <person name="Thuy-Boun P.S."/>
        </authorList>
    </citation>
    <scope>NUCLEOTIDE SEQUENCE [LARGE SCALE GENOMIC DNA]</scope>
    <source>
        <strain evidence="1">F_SG_1</strain>
        <tissue evidence="1">Salivary glands</tissue>
    </source>
</reference>
<protein>
    <submittedName>
        <fullName evidence="1">Uncharacterized protein</fullName>
    </submittedName>
</protein>
<dbReference type="EMBL" id="JARKHS020011346">
    <property type="protein sequence ID" value="KAK8777894.1"/>
    <property type="molecule type" value="Genomic_DNA"/>
</dbReference>
<evidence type="ECO:0000313" key="2">
    <source>
        <dbReference type="Proteomes" id="UP001321473"/>
    </source>
</evidence>
<dbReference type="AlphaFoldDB" id="A0AAQ4ESX2"/>
<proteinExistence type="predicted"/>
<name>A0AAQ4ESX2_AMBAM</name>
<evidence type="ECO:0000313" key="1">
    <source>
        <dbReference type="EMBL" id="KAK8777894.1"/>
    </source>
</evidence>
<gene>
    <name evidence="1" type="ORF">V5799_020765</name>
</gene>
<accession>A0AAQ4ESX2</accession>